<feature type="signal peptide" evidence="3">
    <location>
        <begin position="1"/>
        <end position="17"/>
    </location>
</feature>
<evidence type="ECO:0000256" key="1">
    <source>
        <dbReference type="SAM" id="MobiDB-lite"/>
    </source>
</evidence>
<proteinExistence type="predicted"/>
<sequence>MFCLVVLSSLMIAHAYGHLFYPFLIPIRMGNNHRHTTHVVAHPIIRTQVLLLEEKKHHYQQSPNQLQIGDHHHYHYKSQPYSYQKNEFRNKIPNQEARTQNPLKTRHKWSTPTHESPWKPISTGYLPLKYHDEMKVSKALYDSIKETNQYKDDDGETNLILPVGIKKLHNPQLRLPSSKKLSSVYSSTEGRHTHHPIIYKNQPDRKFLNQKTTIVILTLFIVIAVFHKTNTSTNLKSISDFYKCIIYSL</sequence>
<evidence type="ECO:0000256" key="2">
    <source>
        <dbReference type="SAM" id="Phobius"/>
    </source>
</evidence>
<reference evidence="4 5" key="1">
    <citation type="submission" date="2021-06" db="EMBL/GenBank/DDBJ databases">
        <title>Caerostris extrusa draft genome.</title>
        <authorList>
            <person name="Kono N."/>
            <person name="Arakawa K."/>
        </authorList>
    </citation>
    <scope>NUCLEOTIDE SEQUENCE [LARGE SCALE GENOMIC DNA]</scope>
</reference>
<accession>A0AAV4TQY7</accession>
<evidence type="ECO:0000313" key="5">
    <source>
        <dbReference type="Proteomes" id="UP001054945"/>
    </source>
</evidence>
<evidence type="ECO:0000313" key="4">
    <source>
        <dbReference type="EMBL" id="GIY47574.1"/>
    </source>
</evidence>
<dbReference type="EMBL" id="BPLR01011594">
    <property type="protein sequence ID" value="GIY47574.1"/>
    <property type="molecule type" value="Genomic_DNA"/>
</dbReference>
<feature type="chain" id="PRO_5044857488" evidence="3">
    <location>
        <begin position="18"/>
        <end position="249"/>
    </location>
</feature>
<keyword evidence="3" id="KW-0732">Signal</keyword>
<protein>
    <submittedName>
        <fullName evidence="4">Uncharacterized protein</fullName>
    </submittedName>
</protein>
<evidence type="ECO:0000256" key="3">
    <source>
        <dbReference type="SAM" id="SignalP"/>
    </source>
</evidence>
<keyword evidence="5" id="KW-1185">Reference proteome</keyword>
<feature type="region of interest" description="Disordered" evidence="1">
    <location>
        <begin position="94"/>
        <end position="115"/>
    </location>
</feature>
<dbReference type="AlphaFoldDB" id="A0AAV4TQY7"/>
<gene>
    <name evidence="4" type="primary">AVEN_54413_1</name>
    <name evidence="4" type="ORF">CEXT_636251</name>
</gene>
<keyword evidence="2" id="KW-1133">Transmembrane helix</keyword>
<dbReference type="Proteomes" id="UP001054945">
    <property type="component" value="Unassembled WGS sequence"/>
</dbReference>
<name>A0AAV4TQY7_CAEEX</name>
<feature type="compositionally biased region" description="Polar residues" evidence="1">
    <location>
        <begin position="94"/>
        <end position="103"/>
    </location>
</feature>
<organism evidence="4 5">
    <name type="scientific">Caerostris extrusa</name>
    <name type="common">Bark spider</name>
    <name type="synonym">Caerostris bankana</name>
    <dbReference type="NCBI Taxonomy" id="172846"/>
    <lineage>
        <taxon>Eukaryota</taxon>
        <taxon>Metazoa</taxon>
        <taxon>Ecdysozoa</taxon>
        <taxon>Arthropoda</taxon>
        <taxon>Chelicerata</taxon>
        <taxon>Arachnida</taxon>
        <taxon>Araneae</taxon>
        <taxon>Araneomorphae</taxon>
        <taxon>Entelegynae</taxon>
        <taxon>Araneoidea</taxon>
        <taxon>Araneidae</taxon>
        <taxon>Caerostris</taxon>
    </lineage>
</organism>
<keyword evidence="2" id="KW-0472">Membrane</keyword>
<comment type="caution">
    <text evidence="4">The sequence shown here is derived from an EMBL/GenBank/DDBJ whole genome shotgun (WGS) entry which is preliminary data.</text>
</comment>
<feature type="transmembrane region" description="Helical" evidence="2">
    <location>
        <begin position="207"/>
        <end position="226"/>
    </location>
</feature>
<keyword evidence="2" id="KW-0812">Transmembrane</keyword>